<dbReference type="GO" id="GO:0016491">
    <property type="term" value="F:oxidoreductase activity"/>
    <property type="evidence" value="ECO:0007669"/>
    <property type="project" value="UniProtKB-ARBA"/>
</dbReference>
<gene>
    <name evidence="2" type="ORF">DQX05_10980</name>
</gene>
<organism evidence="2 3">
    <name type="scientific">Paenibacillus thiaminolyticus</name>
    <name type="common">Bacillus thiaminolyticus</name>
    <dbReference type="NCBI Taxonomy" id="49283"/>
    <lineage>
        <taxon>Bacteria</taxon>
        <taxon>Bacillati</taxon>
        <taxon>Bacillota</taxon>
        <taxon>Bacilli</taxon>
        <taxon>Bacillales</taxon>
        <taxon>Paenibacillaceae</taxon>
        <taxon>Paenibacillus</taxon>
    </lineage>
</organism>
<protein>
    <submittedName>
        <fullName evidence="2">(Fe-S)-binding protein</fullName>
    </submittedName>
</protein>
<evidence type="ECO:0000313" key="3">
    <source>
        <dbReference type="Proteomes" id="UP000266177"/>
    </source>
</evidence>
<feature type="domain" description="Cysteine-rich" evidence="1">
    <location>
        <begin position="3"/>
        <end position="82"/>
    </location>
</feature>
<dbReference type="InterPro" id="IPR004017">
    <property type="entry name" value="Cys_rich_dom"/>
</dbReference>
<dbReference type="EMBL" id="QYZD01000008">
    <property type="protein sequence ID" value="RJG23961.1"/>
    <property type="molecule type" value="Genomic_DNA"/>
</dbReference>
<proteinExistence type="predicted"/>
<comment type="caution">
    <text evidence="2">The sequence shown here is derived from an EMBL/GenBank/DDBJ whole genome shotgun (WGS) entry which is preliminary data.</text>
</comment>
<reference evidence="2 3" key="1">
    <citation type="submission" date="2018-09" db="EMBL/GenBank/DDBJ databases">
        <title>Paenibacillus SK2017-BO5.</title>
        <authorList>
            <person name="Piskunova J.V."/>
            <person name="Dubiley S.A."/>
            <person name="Severinov K.V."/>
        </authorList>
    </citation>
    <scope>NUCLEOTIDE SEQUENCE [LARGE SCALE GENOMIC DNA]</scope>
    <source>
        <strain evidence="2 3">BO5</strain>
    </source>
</reference>
<dbReference type="AlphaFoldDB" id="A0A3A3GKL5"/>
<sequence>MRVSLFVTCLADTCFPDVAESAVRLLHRLGCDVDFPRLQTCCGQPAFNSGYHDDAREVARQWLRAFEHSEYIVTPSGSCAGMACHYYEDLFREEPEWLARAERAANRTYELSQFIVKVLGRNDIGAAYEGTATYHPSCHGMRLLGIGDEPMTLLRHVKGLKLVDLPHQEDCCGFGGTFAVKMPEMSGAMVTEKAEHVVSTQADILIGTDMGCLMNIGGRLNQAGKPIRVMHLAQLLEEGVKRA</sequence>
<dbReference type="GO" id="GO:0005829">
    <property type="term" value="C:cytosol"/>
    <property type="evidence" value="ECO:0007669"/>
    <property type="project" value="TreeGrafter"/>
</dbReference>
<dbReference type="RefSeq" id="WP_119793493.1">
    <property type="nucleotide sequence ID" value="NZ_QYZD01000008.1"/>
</dbReference>
<name>A0A3A3GKL5_PANTH</name>
<dbReference type="PANTHER" id="PTHR30296:SF0">
    <property type="entry name" value="LACTATE UTILIZATION PROTEIN A"/>
    <property type="match status" value="1"/>
</dbReference>
<dbReference type="Pfam" id="PF02754">
    <property type="entry name" value="CCG"/>
    <property type="match status" value="2"/>
</dbReference>
<accession>A0A3A3GKL5</accession>
<dbReference type="OrthoDB" id="9770306at2"/>
<evidence type="ECO:0000259" key="1">
    <source>
        <dbReference type="Pfam" id="PF02754"/>
    </source>
</evidence>
<dbReference type="PANTHER" id="PTHR30296">
    <property type="entry name" value="UNCHARACTERIZED PROTEIN YKGE"/>
    <property type="match status" value="1"/>
</dbReference>
<dbReference type="Proteomes" id="UP000266177">
    <property type="component" value="Unassembled WGS sequence"/>
</dbReference>
<feature type="domain" description="Cysteine-rich" evidence="1">
    <location>
        <begin position="133"/>
        <end position="216"/>
    </location>
</feature>
<evidence type="ECO:0000313" key="2">
    <source>
        <dbReference type="EMBL" id="RJG23961.1"/>
    </source>
</evidence>